<feature type="compositionally biased region" description="Polar residues" evidence="2">
    <location>
        <begin position="44"/>
        <end position="54"/>
    </location>
</feature>
<dbReference type="GO" id="GO:0003676">
    <property type="term" value="F:nucleic acid binding"/>
    <property type="evidence" value="ECO:0007669"/>
    <property type="project" value="InterPro"/>
</dbReference>
<evidence type="ECO:0000259" key="3">
    <source>
        <dbReference type="PROSITE" id="PS50158"/>
    </source>
</evidence>
<dbReference type="EMBL" id="JAJSOW010000107">
    <property type="protein sequence ID" value="KAI9157171.1"/>
    <property type="molecule type" value="Genomic_DNA"/>
</dbReference>
<keyword evidence="1" id="KW-0479">Metal-binding</keyword>
<dbReference type="SMART" id="SM00343">
    <property type="entry name" value="ZnF_C2HC"/>
    <property type="match status" value="1"/>
</dbReference>
<evidence type="ECO:0000256" key="1">
    <source>
        <dbReference type="PROSITE-ProRule" id="PRU00047"/>
    </source>
</evidence>
<feature type="domain" description="CCHC-type" evidence="3">
    <location>
        <begin position="63"/>
        <end position="77"/>
    </location>
</feature>
<dbReference type="InterPro" id="IPR001878">
    <property type="entry name" value="Znf_CCHC"/>
</dbReference>
<keyword evidence="1" id="KW-0862">Zinc</keyword>
<feature type="region of interest" description="Disordered" evidence="2">
    <location>
        <begin position="27"/>
        <end position="54"/>
    </location>
</feature>
<evidence type="ECO:0000256" key="2">
    <source>
        <dbReference type="SAM" id="MobiDB-lite"/>
    </source>
</evidence>
<sequence length="241" mass="25804">MTEAPVLRHPDFYKAFEISCDASGVGGSSGVARNQAPTDDGGNVQRTPMISNQQPRTTGGIMCFRCGEVGHRQSECKTVGKKVLIAETNEEDVAKIGDEPQFNDEEMIVEDLVEGDVGPLLMVRPALVTIDDKFTPDKVEEKCHSAATANKETSLCIGDHSASSLEVLNSGDIADKHGAAMVKPMSANTFITLLYKLGVKEPDNPEERVVELGVDEGLQLLKASIESRTLLTSVFPGNTGA</sequence>
<dbReference type="AlphaFoldDB" id="A0AAD5NGZ0"/>
<keyword evidence="1" id="KW-0863">Zinc-finger</keyword>
<dbReference type="SUPFAM" id="SSF57756">
    <property type="entry name" value="Retrovirus zinc finger-like domains"/>
    <property type="match status" value="1"/>
</dbReference>
<organism evidence="4 5">
    <name type="scientific">Acer negundo</name>
    <name type="common">Box elder</name>
    <dbReference type="NCBI Taxonomy" id="4023"/>
    <lineage>
        <taxon>Eukaryota</taxon>
        <taxon>Viridiplantae</taxon>
        <taxon>Streptophyta</taxon>
        <taxon>Embryophyta</taxon>
        <taxon>Tracheophyta</taxon>
        <taxon>Spermatophyta</taxon>
        <taxon>Magnoliopsida</taxon>
        <taxon>eudicotyledons</taxon>
        <taxon>Gunneridae</taxon>
        <taxon>Pentapetalae</taxon>
        <taxon>rosids</taxon>
        <taxon>malvids</taxon>
        <taxon>Sapindales</taxon>
        <taxon>Sapindaceae</taxon>
        <taxon>Hippocastanoideae</taxon>
        <taxon>Acereae</taxon>
        <taxon>Acer</taxon>
    </lineage>
</organism>
<evidence type="ECO:0000313" key="5">
    <source>
        <dbReference type="Proteomes" id="UP001064489"/>
    </source>
</evidence>
<dbReference type="Gene3D" id="4.10.60.10">
    <property type="entry name" value="Zinc finger, CCHC-type"/>
    <property type="match status" value="1"/>
</dbReference>
<gene>
    <name evidence="4" type="ORF">LWI28_017907</name>
</gene>
<accession>A0AAD5NGZ0</accession>
<evidence type="ECO:0000313" key="4">
    <source>
        <dbReference type="EMBL" id="KAI9157171.1"/>
    </source>
</evidence>
<reference evidence="4" key="1">
    <citation type="journal article" date="2022" name="Plant J.">
        <title>Strategies of tolerance reflected in two North American maple genomes.</title>
        <authorList>
            <person name="McEvoy S.L."/>
            <person name="Sezen U.U."/>
            <person name="Trouern-Trend A."/>
            <person name="McMahon S.M."/>
            <person name="Schaberg P.G."/>
            <person name="Yang J."/>
            <person name="Wegrzyn J.L."/>
            <person name="Swenson N.G."/>
        </authorList>
    </citation>
    <scope>NUCLEOTIDE SEQUENCE</scope>
    <source>
        <strain evidence="4">91603</strain>
    </source>
</reference>
<proteinExistence type="predicted"/>
<reference evidence="4" key="2">
    <citation type="submission" date="2023-02" db="EMBL/GenBank/DDBJ databases">
        <authorList>
            <person name="Swenson N.G."/>
            <person name="Wegrzyn J.L."/>
            <person name="Mcevoy S.L."/>
        </authorList>
    </citation>
    <scope>NUCLEOTIDE SEQUENCE</scope>
    <source>
        <strain evidence="4">91603</strain>
        <tissue evidence="4">Leaf</tissue>
    </source>
</reference>
<dbReference type="Pfam" id="PF00098">
    <property type="entry name" value="zf-CCHC"/>
    <property type="match status" value="1"/>
</dbReference>
<dbReference type="PROSITE" id="PS50158">
    <property type="entry name" value="ZF_CCHC"/>
    <property type="match status" value="1"/>
</dbReference>
<keyword evidence="5" id="KW-1185">Reference proteome</keyword>
<protein>
    <recommendedName>
        <fullName evidence="3">CCHC-type domain-containing protein</fullName>
    </recommendedName>
</protein>
<dbReference type="Proteomes" id="UP001064489">
    <property type="component" value="Chromosome 12"/>
</dbReference>
<comment type="caution">
    <text evidence="4">The sequence shown here is derived from an EMBL/GenBank/DDBJ whole genome shotgun (WGS) entry which is preliminary data.</text>
</comment>
<dbReference type="InterPro" id="IPR036875">
    <property type="entry name" value="Znf_CCHC_sf"/>
</dbReference>
<name>A0AAD5NGZ0_ACENE</name>
<dbReference type="GO" id="GO:0008270">
    <property type="term" value="F:zinc ion binding"/>
    <property type="evidence" value="ECO:0007669"/>
    <property type="project" value="UniProtKB-KW"/>
</dbReference>